<proteinExistence type="predicted"/>
<dbReference type="RefSeq" id="WP_184585978.1">
    <property type="nucleotide sequence ID" value="NZ_JACHLI010000001.1"/>
</dbReference>
<name>A0A7W7NYH2_PSENT</name>
<gene>
    <name evidence="1" type="ORF">HNP46_000539</name>
</gene>
<sequence>MTETQKPVDIDEMFAELMESLQEVSDDGMEAELVSKASQIREIAKHCEQTLIVQRYAKMREEFEEELRAESAADQLLINSWLHMLERVVNAPTRAHMVVSVRLLMPLVAKHLPAQH</sequence>
<comment type="caution">
    <text evidence="1">The sequence shown here is derived from an EMBL/GenBank/DDBJ whole genome shotgun (WGS) entry which is preliminary data.</text>
</comment>
<evidence type="ECO:0000313" key="2">
    <source>
        <dbReference type="Proteomes" id="UP000566995"/>
    </source>
</evidence>
<organism evidence="1 2">
    <name type="scientific">Pseudomonas nitroreducens</name>
    <dbReference type="NCBI Taxonomy" id="46680"/>
    <lineage>
        <taxon>Bacteria</taxon>
        <taxon>Pseudomonadati</taxon>
        <taxon>Pseudomonadota</taxon>
        <taxon>Gammaproteobacteria</taxon>
        <taxon>Pseudomonadales</taxon>
        <taxon>Pseudomonadaceae</taxon>
        <taxon>Pseudomonas</taxon>
    </lineage>
</organism>
<dbReference type="AlphaFoldDB" id="A0A7W7NYH2"/>
<reference evidence="1 2" key="1">
    <citation type="submission" date="2020-08" db="EMBL/GenBank/DDBJ databases">
        <title>Functional genomics of gut bacteria from endangered species of beetles.</title>
        <authorList>
            <person name="Carlos-Shanley C."/>
        </authorList>
    </citation>
    <scope>NUCLEOTIDE SEQUENCE [LARGE SCALE GENOMIC DNA]</scope>
    <source>
        <strain evidence="1 2">S00179</strain>
    </source>
</reference>
<protein>
    <submittedName>
        <fullName evidence="1">L-serine deaminase</fullName>
    </submittedName>
</protein>
<dbReference type="Proteomes" id="UP000566995">
    <property type="component" value="Unassembled WGS sequence"/>
</dbReference>
<dbReference type="EMBL" id="JACHLI010000001">
    <property type="protein sequence ID" value="MBB4861728.1"/>
    <property type="molecule type" value="Genomic_DNA"/>
</dbReference>
<evidence type="ECO:0000313" key="1">
    <source>
        <dbReference type="EMBL" id="MBB4861728.1"/>
    </source>
</evidence>
<accession>A0A7W7NYH2</accession>